<reference evidence="3 4" key="1">
    <citation type="submission" date="2020-04" db="EMBL/GenBank/DDBJ databases">
        <title>Perkinsus olseni comparative genomics.</title>
        <authorList>
            <person name="Bogema D.R."/>
        </authorList>
    </citation>
    <scope>NUCLEOTIDE SEQUENCE [LARGE SCALE GENOMIC DNA]</scope>
    <source>
        <strain evidence="3">00978-12</strain>
    </source>
</reference>
<dbReference type="EMBL" id="JABANP010000010">
    <property type="protein sequence ID" value="KAF4696477.1"/>
    <property type="molecule type" value="Genomic_DNA"/>
</dbReference>
<dbReference type="GO" id="GO:0015031">
    <property type="term" value="P:protein transport"/>
    <property type="evidence" value="ECO:0007669"/>
    <property type="project" value="InterPro"/>
</dbReference>
<dbReference type="Pfam" id="PF03398">
    <property type="entry name" value="Ist1"/>
    <property type="match status" value="2"/>
</dbReference>
<feature type="region of interest" description="Disordered" evidence="2">
    <location>
        <begin position="567"/>
        <end position="637"/>
    </location>
</feature>
<dbReference type="InterPro" id="IPR005061">
    <property type="entry name" value="Ist1"/>
</dbReference>
<gene>
    <name evidence="3" type="primary">IST1</name>
    <name evidence="3" type="ORF">FOZ60_000167</name>
</gene>
<evidence type="ECO:0000313" key="3">
    <source>
        <dbReference type="EMBL" id="KAF4696477.1"/>
    </source>
</evidence>
<feature type="compositionally biased region" description="Low complexity" evidence="2">
    <location>
        <begin position="606"/>
        <end position="633"/>
    </location>
</feature>
<feature type="region of interest" description="Disordered" evidence="2">
    <location>
        <begin position="205"/>
        <end position="322"/>
    </location>
</feature>
<evidence type="ECO:0000256" key="2">
    <source>
        <dbReference type="SAM" id="MobiDB-lite"/>
    </source>
</evidence>
<dbReference type="Gene3D" id="1.20.1260.60">
    <property type="entry name" value="Vacuolar protein sorting-associated protein Ist1"/>
    <property type="match status" value="2"/>
</dbReference>
<comment type="similarity">
    <text evidence="1">Belongs to the IST1 family.</text>
</comment>
<organism evidence="3 4">
    <name type="scientific">Perkinsus olseni</name>
    <name type="common">Perkinsus atlanticus</name>
    <dbReference type="NCBI Taxonomy" id="32597"/>
    <lineage>
        <taxon>Eukaryota</taxon>
        <taxon>Sar</taxon>
        <taxon>Alveolata</taxon>
        <taxon>Perkinsozoa</taxon>
        <taxon>Perkinsea</taxon>
        <taxon>Perkinsida</taxon>
        <taxon>Perkinsidae</taxon>
        <taxon>Perkinsus</taxon>
    </lineage>
</organism>
<dbReference type="Proteomes" id="UP000541610">
    <property type="component" value="Unassembled WGS sequence"/>
</dbReference>
<feature type="compositionally biased region" description="Acidic residues" evidence="2">
    <location>
        <begin position="254"/>
        <end position="267"/>
    </location>
</feature>
<dbReference type="AlphaFoldDB" id="A0A7J6PKP5"/>
<feature type="compositionally biased region" description="Polar residues" evidence="2">
    <location>
        <begin position="220"/>
        <end position="231"/>
    </location>
</feature>
<evidence type="ECO:0000313" key="4">
    <source>
        <dbReference type="Proteomes" id="UP000541610"/>
    </source>
</evidence>
<evidence type="ECO:0000256" key="1">
    <source>
        <dbReference type="ARBA" id="ARBA00005536"/>
    </source>
</evidence>
<accession>A0A7J6PKP5</accession>
<feature type="compositionally biased region" description="Low complexity" evidence="2">
    <location>
        <begin position="295"/>
        <end position="307"/>
    </location>
</feature>
<dbReference type="PANTHER" id="PTHR12161">
    <property type="entry name" value="IST1 FAMILY MEMBER"/>
    <property type="match status" value="1"/>
</dbReference>
<name>A0A7J6PKP5_PEROL</name>
<dbReference type="PANTHER" id="PTHR12161:SF5">
    <property type="entry name" value="IST1 HOMOLOG"/>
    <property type="match status" value="1"/>
</dbReference>
<sequence length="691" mass="76810">MSSLKKSVMGIFDRWKASTCKANLQLAGKRCTLQRNKVIKSQRVAEREIAEMLRQGREEKARIKAEQLIANQKMESAYDILETHCELLFTRIQYIDQSKECPPDLICPVATLIYAEKRLTVPEMANCVRQFELKYGRTWCQQHIDNSSQDVAPKLVGLLTISPPSETMVLDALEEIANKFEVEWERPPTIEEKLATAPGALNVSSFPPFPMPSTPPSVTQHPQQVSPSASEPTVLPETASSPDKDNSGFVPNPEADEIDFEDLEKEEESISKPQPEPEEHTSPAKAPSEASSQGTSRRTSPSRVSSVIGKINADKTSEGDKEDAEFDELLQRFNKLKDTRPARVSRFFYESLGGAPVPLKFGLETSLVEKTEKLRKVRATLELQICDLLPEREGAAQTLGGRCCQIPRQMKAYDLLAMQCRLLYERMAEVNQSKVCPSDLIGVVGTIVYAAEVMDLEHLQEARRQLGLKYGEKFCRPFHDSWTRGIDQNFVALIAVHEPRRYELFDVLEKVAVANKIPWTRPVDARRPPDLSARIRASICEALEGDSPRSPIVEEYPLVPSGGSIQCSGSLAHRRSTQKQDPVGDETPPASRFAPPLPPHLRKRVSNSTSSVSNGTPRRSTTSSTATPPTCSSVKSTYSDGSLVAYESGVVDATTPRGQACYPSGYDVPVTPDDVAYEELRLRLERIRRGS</sequence>
<proteinExistence type="inferred from homology"/>
<dbReference type="FunFam" id="1.20.1260.60:FF:000002">
    <property type="entry name" value="Vacuolar protein sorting-associated protein IST1"/>
    <property type="match status" value="1"/>
</dbReference>
<dbReference type="OrthoDB" id="29853at2759"/>
<protein>
    <submittedName>
        <fullName evidence="3">Vacuolar protein sorting-associated protein ist1</fullName>
    </submittedName>
</protein>
<comment type="caution">
    <text evidence="3">The sequence shown here is derived from an EMBL/GenBank/DDBJ whole genome shotgun (WGS) entry which is preliminary data.</text>
</comment>
<dbReference type="InterPro" id="IPR042277">
    <property type="entry name" value="IST1-like"/>
</dbReference>